<protein>
    <submittedName>
        <fullName evidence="2">Uncharacterized protein</fullName>
    </submittedName>
</protein>
<feature type="chain" id="PRO_5045111818" evidence="1">
    <location>
        <begin position="30"/>
        <end position="244"/>
    </location>
</feature>
<feature type="signal peptide" evidence="1">
    <location>
        <begin position="1"/>
        <end position="29"/>
    </location>
</feature>
<name>A0ABY8HY20_9BURK</name>
<dbReference type="RefSeq" id="WP_278316092.1">
    <property type="nucleotide sequence ID" value="NZ_CP121464.1"/>
</dbReference>
<sequence>MMPRLIQPLRRQLLRLAGVLLCSPVLARAADKDLPNTVHQRILATIDAPLPKILNVQHLALIRRFNIGWSPVESGAPMLNPAYPLGKGDTLQLAMQAIASKDAALAAQRLMEAALLLPHFVQMADLKPGSYANGKAPFALTRQHLTLLRQQSWMSLEMLGMAAEDYLAEGYWPTPSVDGKRPYGDFTNYPVEMAQALGLPVRKEANGNLAITPQLRTELKTLHQQTMAALQVFVREAGLRRNTV</sequence>
<organism evidence="2 3">
    <name type="scientific">Janthinobacterium rivuli</name>
    <dbReference type="NCBI Taxonomy" id="2751478"/>
    <lineage>
        <taxon>Bacteria</taxon>
        <taxon>Pseudomonadati</taxon>
        <taxon>Pseudomonadota</taxon>
        <taxon>Betaproteobacteria</taxon>
        <taxon>Burkholderiales</taxon>
        <taxon>Oxalobacteraceae</taxon>
        <taxon>Janthinobacterium</taxon>
    </lineage>
</organism>
<dbReference type="EMBL" id="CP121464">
    <property type="protein sequence ID" value="WFR77521.1"/>
    <property type="molecule type" value="Genomic_DNA"/>
</dbReference>
<dbReference type="Proteomes" id="UP001219584">
    <property type="component" value="Chromosome"/>
</dbReference>
<evidence type="ECO:0000313" key="2">
    <source>
        <dbReference type="EMBL" id="WFR77521.1"/>
    </source>
</evidence>
<reference evidence="2 3" key="1">
    <citation type="submission" date="2023-04" db="EMBL/GenBank/DDBJ databases">
        <title>Nanopore sequencing of Janthinobacterium from water.</title>
        <authorList>
            <person name="Ciuchcinski K."/>
            <person name="Rokowska A."/>
            <person name="Dziewit L."/>
        </authorList>
    </citation>
    <scope>NUCLEOTIDE SEQUENCE [LARGE SCALE GENOMIC DNA]</scope>
    <source>
        <strain evidence="2 3">DEMB2</strain>
    </source>
</reference>
<keyword evidence="1" id="KW-0732">Signal</keyword>
<proteinExistence type="predicted"/>
<evidence type="ECO:0000256" key="1">
    <source>
        <dbReference type="SAM" id="SignalP"/>
    </source>
</evidence>
<accession>A0ABY8HY20</accession>
<evidence type="ECO:0000313" key="3">
    <source>
        <dbReference type="Proteomes" id="UP001219584"/>
    </source>
</evidence>
<gene>
    <name evidence="2" type="ORF">P9875_17515</name>
</gene>
<keyword evidence="3" id="KW-1185">Reference proteome</keyword>